<evidence type="ECO:0000313" key="1">
    <source>
        <dbReference type="EMBL" id="CAB3795406.1"/>
    </source>
</evidence>
<gene>
    <name evidence="1" type="ORF">LMG27177_03840</name>
</gene>
<proteinExistence type="predicted"/>
<dbReference type="AlphaFoldDB" id="A0A6J5G7X1"/>
<name>A0A6J5G7X1_9BURK</name>
<accession>A0A6J5G7X1</accession>
<organism evidence="1 2">
    <name type="scientific">Paraburkholderia fynbosensis</name>
    <dbReference type="NCBI Taxonomy" id="1200993"/>
    <lineage>
        <taxon>Bacteria</taxon>
        <taxon>Pseudomonadati</taxon>
        <taxon>Pseudomonadota</taxon>
        <taxon>Betaproteobacteria</taxon>
        <taxon>Burkholderiales</taxon>
        <taxon>Burkholderiaceae</taxon>
        <taxon>Paraburkholderia</taxon>
    </lineage>
</organism>
<dbReference type="Proteomes" id="UP000494252">
    <property type="component" value="Unassembled WGS sequence"/>
</dbReference>
<evidence type="ECO:0000313" key="2">
    <source>
        <dbReference type="Proteomes" id="UP000494252"/>
    </source>
</evidence>
<dbReference type="EMBL" id="CADIKI010000011">
    <property type="protein sequence ID" value="CAB3795406.1"/>
    <property type="molecule type" value="Genomic_DNA"/>
</dbReference>
<reference evidence="1 2" key="1">
    <citation type="submission" date="2020-04" db="EMBL/GenBank/DDBJ databases">
        <authorList>
            <person name="De Canck E."/>
        </authorList>
    </citation>
    <scope>NUCLEOTIDE SEQUENCE [LARGE SCALE GENOMIC DNA]</scope>
    <source>
        <strain evidence="1 2">LMG 27177</strain>
    </source>
</reference>
<protein>
    <submittedName>
        <fullName evidence="1">Uncharacterized protein</fullName>
    </submittedName>
</protein>
<keyword evidence="2" id="KW-1185">Reference proteome</keyword>
<sequence>MNHERTSREAQAAILLRMAASRKALLAANRAPPSVPAVRGQTRSTVAGVVTSLAEAPRVTLLLALCVGAIVLGPRRTVSIVGRSGITAWLGLAARKAIARDV</sequence>